<gene>
    <name evidence="10" type="ORF">I302_09071</name>
    <name evidence="11" type="ORF">I302_104859</name>
</gene>
<reference evidence="11" key="4">
    <citation type="submission" date="2024-02" db="EMBL/GenBank/DDBJ databases">
        <title>Comparative genomics of Cryptococcus and Kwoniella reveals pathogenesis evolution and contrasting modes of karyotype evolution via chromosome fusion or intercentromeric recombination.</title>
        <authorList>
            <person name="Coelho M.A."/>
            <person name="David-Palma M."/>
            <person name="Shea T."/>
            <person name="Bowers K."/>
            <person name="McGinley-Smith S."/>
            <person name="Mohammad A.W."/>
            <person name="Gnirke A."/>
            <person name="Yurkov A.M."/>
            <person name="Nowrousian M."/>
            <person name="Sun S."/>
            <person name="Cuomo C.A."/>
            <person name="Heitman J."/>
        </authorList>
    </citation>
    <scope>NUCLEOTIDE SEQUENCE</scope>
    <source>
        <strain evidence="11">CBS 10118</strain>
    </source>
</reference>
<dbReference type="InterPro" id="IPR036264">
    <property type="entry name" value="Bact_exopeptidase_dim_dom"/>
</dbReference>
<dbReference type="InterPro" id="IPR047177">
    <property type="entry name" value="Pept_M20A"/>
</dbReference>
<evidence type="ECO:0000256" key="7">
    <source>
        <dbReference type="PIRSR" id="PIRSR037217-2"/>
    </source>
</evidence>
<name>A0A1B9FRJ4_9TREE</name>
<evidence type="ECO:0000256" key="5">
    <source>
        <dbReference type="ARBA" id="ARBA00022833"/>
    </source>
</evidence>
<feature type="binding site" evidence="7">
    <location>
        <position position="219"/>
    </location>
    <ligand>
        <name>Zn(2+)</name>
        <dbReference type="ChEBI" id="CHEBI:29105"/>
        <label>1</label>
    </ligand>
</feature>
<dbReference type="InterPro" id="IPR011650">
    <property type="entry name" value="Peptidase_M20_dimer"/>
</dbReference>
<dbReference type="Proteomes" id="UP000092730">
    <property type="component" value="Chromosome 3"/>
</dbReference>
<proteinExistence type="inferred from homology"/>
<dbReference type="SUPFAM" id="SSF55031">
    <property type="entry name" value="Bacterial exopeptidase dimerisation domain"/>
    <property type="match status" value="1"/>
</dbReference>
<feature type="active site" description="Proton acceptor" evidence="6">
    <location>
        <position position="253"/>
    </location>
</feature>
<dbReference type="InterPro" id="IPR017141">
    <property type="entry name" value="Pept_M20_carboxypep"/>
</dbReference>
<reference evidence="11" key="2">
    <citation type="submission" date="2013-07" db="EMBL/GenBank/DDBJ databases">
        <authorList>
            <consortium name="The Broad Institute Genome Sequencing Platform"/>
            <person name="Cuomo C."/>
            <person name="Litvintseva A."/>
            <person name="Chen Y."/>
            <person name="Heitman J."/>
            <person name="Sun S."/>
            <person name="Springer D."/>
            <person name="Dromer F."/>
            <person name="Young S.K."/>
            <person name="Zeng Q."/>
            <person name="Gargeya S."/>
            <person name="Fitzgerald M."/>
            <person name="Abouelleil A."/>
            <person name="Alvarado L."/>
            <person name="Berlin A.M."/>
            <person name="Chapman S.B."/>
            <person name="Dewar J."/>
            <person name="Goldberg J."/>
            <person name="Griggs A."/>
            <person name="Gujja S."/>
            <person name="Hansen M."/>
            <person name="Howarth C."/>
            <person name="Imamovic A."/>
            <person name="Larimer J."/>
            <person name="McCowan C."/>
            <person name="Murphy C."/>
            <person name="Pearson M."/>
            <person name="Priest M."/>
            <person name="Roberts A."/>
            <person name="Saif S."/>
            <person name="Shea T."/>
            <person name="Sykes S."/>
            <person name="Wortman J."/>
            <person name="Nusbaum C."/>
            <person name="Birren B."/>
        </authorList>
    </citation>
    <scope>NUCLEOTIDE SEQUENCE</scope>
    <source>
        <strain evidence="11">CBS 10118</strain>
    </source>
</reference>
<dbReference type="InterPro" id="IPR001261">
    <property type="entry name" value="ArgE/DapE_CS"/>
</dbReference>
<keyword evidence="10" id="KW-0121">Carboxypeptidase</keyword>
<keyword evidence="8" id="KW-1133">Transmembrane helix</keyword>
<keyword evidence="3 7" id="KW-0479">Metal-binding</keyword>
<feature type="binding site" evidence="7">
    <location>
        <position position="219"/>
    </location>
    <ligand>
        <name>Zn(2+)</name>
        <dbReference type="ChEBI" id="CHEBI:29105"/>
        <label>2</label>
    </ligand>
</feature>
<keyword evidence="5 7" id="KW-0862">Zinc</keyword>
<keyword evidence="8" id="KW-0472">Membrane</keyword>
<dbReference type="OrthoDB" id="3064516at2759"/>
<dbReference type="CDD" id="cd05674">
    <property type="entry name" value="M20_yscS"/>
    <property type="match status" value="1"/>
</dbReference>
<keyword evidence="12" id="KW-1185">Reference proteome</keyword>
<keyword evidence="4" id="KW-0378">Hydrolase</keyword>
<evidence type="ECO:0000313" key="12">
    <source>
        <dbReference type="Proteomes" id="UP000092730"/>
    </source>
</evidence>
<dbReference type="Pfam" id="PF07687">
    <property type="entry name" value="M20_dimer"/>
    <property type="match status" value="1"/>
</dbReference>
<dbReference type="PROSITE" id="PS00758">
    <property type="entry name" value="ARGE_DAPE_CPG2_1"/>
    <property type="match status" value="1"/>
</dbReference>
<dbReference type="GO" id="GO:0046872">
    <property type="term" value="F:metal ion binding"/>
    <property type="evidence" value="ECO:0007669"/>
    <property type="project" value="UniProtKB-KW"/>
</dbReference>
<dbReference type="EMBL" id="CP144543">
    <property type="protein sequence ID" value="WVW82847.1"/>
    <property type="molecule type" value="Genomic_DNA"/>
</dbReference>
<dbReference type="Gene3D" id="3.30.70.360">
    <property type="match status" value="1"/>
</dbReference>
<dbReference type="KEGG" id="kbi:30213470"/>
<evidence type="ECO:0000256" key="3">
    <source>
        <dbReference type="ARBA" id="ARBA00022723"/>
    </source>
</evidence>
<dbReference type="PANTHER" id="PTHR45962:SF1">
    <property type="entry name" value="N-FATTY-ACYL-AMINO ACID SYNTHASE_HYDROLASE PM20D1"/>
    <property type="match status" value="1"/>
</dbReference>
<evidence type="ECO:0000256" key="6">
    <source>
        <dbReference type="PIRSR" id="PIRSR037217-1"/>
    </source>
</evidence>
<feature type="domain" description="Peptidase M20 dimerisation" evidence="9">
    <location>
        <begin position="303"/>
        <end position="455"/>
    </location>
</feature>
<feature type="binding site" evidence="7">
    <location>
        <position position="556"/>
    </location>
    <ligand>
        <name>Zn(2+)</name>
        <dbReference type="ChEBI" id="CHEBI:29105"/>
        <label>1</label>
    </ligand>
</feature>
<dbReference type="EMBL" id="KV700382">
    <property type="protein sequence ID" value="OCF21394.1"/>
    <property type="molecule type" value="Genomic_DNA"/>
</dbReference>
<protein>
    <submittedName>
        <fullName evidence="10">Gly-Xaa carboxypeptidase</fullName>
    </submittedName>
</protein>
<reference evidence="10" key="1">
    <citation type="submission" date="2013-07" db="EMBL/GenBank/DDBJ databases">
        <title>The Genome Sequence of Cryptococcus bestiolae CBS10118.</title>
        <authorList>
            <consortium name="The Broad Institute Genome Sequencing Platform"/>
            <person name="Cuomo C."/>
            <person name="Litvintseva A."/>
            <person name="Chen Y."/>
            <person name="Heitman J."/>
            <person name="Sun S."/>
            <person name="Springer D."/>
            <person name="Dromer F."/>
            <person name="Young S.K."/>
            <person name="Zeng Q."/>
            <person name="Gargeya S."/>
            <person name="Fitzgerald M."/>
            <person name="Abouelleil A."/>
            <person name="Alvarado L."/>
            <person name="Berlin A.M."/>
            <person name="Chapman S.B."/>
            <person name="Dewar J."/>
            <person name="Goldberg J."/>
            <person name="Griggs A."/>
            <person name="Gujja S."/>
            <person name="Hansen M."/>
            <person name="Howarth C."/>
            <person name="Imamovic A."/>
            <person name="Larimer J."/>
            <person name="McCowan C."/>
            <person name="Murphy C."/>
            <person name="Pearson M."/>
            <person name="Priest M."/>
            <person name="Roberts A."/>
            <person name="Saif S."/>
            <person name="Shea T."/>
            <person name="Sykes S."/>
            <person name="Wortman J."/>
            <person name="Nusbaum C."/>
            <person name="Birren B."/>
        </authorList>
    </citation>
    <scope>NUCLEOTIDE SEQUENCE [LARGE SCALE GENOMIC DNA]</scope>
    <source>
        <strain evidence="10">CBS 10118</strain>
    </source>
</reference>
<dbReference type="InterPro" id="IPR002933">
    <property type="entry name" value="Peptidase_M20"/>
</dbReference>
<dbReference type="RefSeq" id="XP_019042464.1">
    <property type="nucleotide sequence ID" value="XM_019195641.1"/>
</dbReference>
<evidence type="ECO:0000313" key="10">
    <source>
        <dbReference type="EMBL" id="OCF21394.1"/>
    </source>
</evidence>
<dbReference type="Pfam" id="PF01546">
    <property type="entry name" value="Peptidase_M20"/>
    <property type="match status" value="1"/>
</dbReference>
<evidence type="ECO:0000256" key="2">
    <source>
        <dbReference type="ARBA" id="ARBA00022670"/>
    </source>
</evidence>
<dbReference type="GO" id="GO:0051603">
    <property type="term" value="P:proteolysis involved in protein catabolic process"/>
    <property type="evidence" value="ECO:0007669"/>
    <property type="project" value="TreeGrafter"/>
</dbReference>
<dbReference type="STRING" id="1296100.A0A1B9FRJ4"/>
<dbReference type="FunFam" id="3.40.630.10:FF:000027">
    <property type="entry name" value="N-fatty-acyl-amino acid synthase/hydrolase PM20D1"/>
    <property type="match status" value="1"/>
</dbReference>
<dbReference type="PANTHER" id="PTHR45962">
    <property type="entry name" value="N-FATTY-ACYL-AMINO ACID SYNTHASE/HYDROLASE PM20D1"/>
    <property type="match status" value="1"/>
</dbReference>
<keyword evidence="8" id="KW-0812">Transmembrane</keyword>
<dbReference type="Gene3D" id="3.40.630.10">
    <property type="entry name" value="Zn peptidases"/>
    <property type="match status" value="1"/>
</dbReference>
<feature type="binding site" evidence="7">
    <location>
        <position position="254"/>
    </location>
    <ligand>
        <name>Zn(2+)</name>
        <dbReference type="ChEBI" id="CHEBI:29105"/>
        <label>1</label>
    </ligand>
</feature>
<accession>A0A1B9FRJ4</accession>
<dbReference type="GO" id="GO:0000328">
    <property type="term" value="C:fungal-type vacuole lumen"/>
    <property type="evidence" value="ECO:0007669"/>
    <property type="project" value="TreeGrafter"/>
</dbReference>
<evidence type="ECO:0000313" key="11">
    <source>
        <dbReference type="EMBL" id="WVW82847.1"/>
    </source>
</evidence>
<keyword evidence="2" id="KW-0645">Protease</keyword>
<dbReference type="GeneID" id="30213470"/>
<sequence length="588" mass="64559">MSEKSLSTPSPSLPLPAHSYAHGIKRKSQNPKILLGVLFLLATLFNFGPSISSLNPLKNDLGFVDDGRWEDQFDQGDLDKWSKCPGQPKALFPNSTWELSEEEKKRVVDTFSKAVQIPTESFDDNGEPNEDPRWKPFFDFQAWLEDTFPLAHTTAKIEYINTLGILATFEGSDPSLKPLLLMSHYDVVPAPPSTFDRWTHPPFSGYNDGEYIWGRGAGDDKPLLVAQWVAITNLLEKGFKPRRTIIFSHGNDEEEVFARRGQGHIAPFLEERYGKDGLLMVIDEGSGLIDDFYGAPFAIPGMGEKGYMDILISVGTAGGHSSVPPAHSGIGIMSQVVSALEDNPFPTKLTPASPLLTSLECALSHSPSLPSHYSKLLKNEGPKSFPKLANVLAKESLQRKAMVGTTTAVDVINGGVKVNALPEVVDTLINFRIDFTESINSTQTHVNKLVSHIAKRNGLTYHGFEGKKKEELGGKYISVELLGLPLEPAPRTPAEGGVWELFAGTVKAVAPGPNGEERIVTPYASTGNTDCKMYYNLTKNVYRFMGSPASASFNAHTVDEKFAIEGYFQIIKWVHAIIQNSDSYAGEE</sequence>
<evidence type="ECO:0000259" key="9">
    <source>
        <dbReference type="Pfam" id="PF07687"/>
    </source>
</evidence>
<evidence type="ECO:0000256" key="1">
    <source>
        <dbReference type="ARBA" id="ARBA00006247"/>
    </source>
</evidence>
<comment type="similarity">
    <text evidence="1">Belongs to the peptidase M20A family.</text>
</comment>
<dbReference type="VEuPathDB" id="FungiDB:I302_09071"/>
<reference evidence="10" key="3">
    <citation type="submission" date="2016-07" db="EMBL/GenBank/DDBJ databases">
        <title>Evolution of pathogenesis and genome organization in the Tremellales.</title>
        <authorList>
            <person name="Cuomo C."/>
            <person name="Litvintseva A."/>
            <person name="Heitman J."/>
            <person name="Chen Y."/>
            <person name="Sun S."/>
            <person name="Springer D."/>
            <person name="Dromer F."/>
            <person name="Young S."/>
            <person name="Zeng Q."/>
            <person name="Chapman S."/>
            <person name="Gujja S."/>
            <person name="Saif S."/>
            <person name="Birren B."/>
        </authorList>
    </citation>
    <scope>NUCLEOTIDE SEQUENCE</scope>
    <source>
        <strain evidence="10">CBS 10118</strain>
    </source>
</reference>
<dbReference type="PIRSF" id="PIRSF037217">
    <property type="entry name" value="Carboxypeptidase_S"/>
    <property type="match status" value="1"/>
</dbReference>
<organism evidence="10">
    <name type="scientific">Kwoniella bestiolae CBS 10118</name>
    <dbReference type="NCBI Taxonomy" id="1296100"/>
    <lineage>
        <taxon>Eukaryota</taxon>
        <taxon>Fungi</taxon>
        <taxon>Dikarya</taxon>
        <taxon>Basidiomycota</taxon>
        <taxon>Agaricomycotina</taxon>
        <taxon>Tremellomycetes</taxon>
        <taxon>Tremellales</taxon>
        <taxon>Cryptococcaceae</taxon>
        <taxon>Kwoniella</taxon>
    </lineage>
</organism>
<evidence type="ECO:0000256" key="4">
    <source>
        <dbReference type="ARBA" id="ARBA00022801"/>
    </source>
</evidence>
<evidence type="ECO:0000256" key="8">
    <source>
        <dbReference type="SAM" id="Phobius"/>
    </source>
</evidence>
<dbReference type="AlphaFoldDB" id="A0A1B9FRJ4"/>
<feature type="binding site" evidence="7">
    <location>
        <position position="184"/>
    </location>
    <ligand>
        <name>Zn(2+)</name>
        <dbReference type="ChEBI" id="CHEBI:29105"/>
        <label>2</label>
    </ligand>
</feature>
<dbReference type="GO" id="GO:0004181">
    <property type="term" value="F:metallocarboxypeptidase activity"/>
    <property type="evidence" value="ECO:0007669"/>
    <property type="project" value="InterPro"/>
</dbReference>
<feature type="active site" evidence="6">
    <location>
        <position position="186"/>
    </location>
</feature>
<feature type="binding site" evidence="7">
    <location>
        <position position="283"/>
    </location>
    <ligand>
        <name>Zn(2+)</name>
        <dbReference type="ChEBI" id="CHEBI:29105"/>
        <label>2</label>
    </ligand>
</feature>
<feature type="transmembrane region" description="Helical" evidence="8">
    <location>
        <begin position="33"/>
        <end position="51"/>
    </location>
</feature>
<dbReference type="SUPFAM" id="SSF53187">
    <property type="entry name" value="Zn-dependent exopeptidases"/>
    <property type="match status" value="1"/>
</dbReference>